<keyword evidence="5 8" id="KW-0472">Membrane</keyword>
<dbReference type="InterPro" id="IPR052277">
    <property type="entry name" value="INM_ESCRT-Associated"/>
</dbReference>
<dbReference type="PANTHER" id="PTHR13428">
    <property type="entry name" value="INNER NUCLEAR MEMBRANE PROTEIN MAN1 LEM DOMAIN CONTAINING PROTEIN"/>
    <property type="match status" value="1"/>
</dbReference>
<proteinExistence type="predicted"/>
<feature type="compositionally biased region" description="Basic and acidic residues" evidence="7">
    <location>
        <begin position="1"/>
        <end position="21"/>
    </location>
</feature>
<dbReference type="AlphaFoldDB" id="A0A9P0FE65"/>
<keyword evidence="2" id="KW-0597">Phosphoprotein</keyword>
<reference evidence="10" key="1">
    <citation type="submission" date="2021-12" db="EMBL/GenBank/DDBJ databases">
        <authorList>
            <person name="King R."/>
        </authorList>
    </citation>
    <scope>NUCLEOTIDE SEQUENCE</scope>
</reference>
<dbReference type="EMBL" id="OV121142">
    <property type="protein sequence ID" value="CAH0549480.1"/>
    <property type="molecule type" value="Genomic_DNA"/>
</dbReference>
<evidence type="ECO:0000256" key="3">
    <source>
        <dbReference type="ARBA" id="ARBA00022692"/>
    </source>
</evidence>
<dbReference type="Pfam" id="PF09402">
    <property type="entry name" value="MSC"/>
    <property type="match status" value="1"/>
</dbReference>
<dbReference type="GO" id="GO:0005637">
    <property type="term" value="C:nuclear inner membrane"/>
    <property type="evidence" value="ECO:0007669"/>
    <property type="project" value="UniProtKB-SubCell"/>
</dbReference>
<dbReference type="Proteomes" id="UP001154078">
    <property type="component" value="Chromosome 11"/>
</dbReference>
<dbReference type="InterPro" id="IPR012677">
    <property type="entry name" value="Nucleotide-bd_a/b_plait_sf"/>
</dbReference>
<evidence type="ECO:0000313" key="10">
    <source>
        <dbReference type="EMBL" id="CAH0549480.1"/>
    </source>
</evidence>
<feature type="transmembrane region" description="Helical" evidence="8">
    <location>
        <begin position="63"/>
        <end position="84"/>
    </location>
</feature>
<protein>
    <recommendedName>
        <fullName evidence="9">Man1/Src1-like C-terminal domain-containing protein</fullName>
    </recommendedName>
</protein>
<evidence type="ECO:0000256" key="8">
    <source>
        <dbReference type="SAM" id="Phobius"/>
    </source>
</evidence>
<sequence length="515" mass="57941">MGASKTRDYDYKNDQVIKEQDSNGSSGYAPIRSQLASYRASRGRDTTYDYRATAQNGIVKNNFVSFSVLAGVSLFFIFLAIAYLGMRTDTSVVPAGFTMASCRSDSKPGVNCVPERDAADAIYLLNAVQVELTRRAVANVCERRDGDGASPTTRSAMTEDEIVDFCLDNFGIKDDIKIRKDLRNLEILTYSNPQWNIRIVQTLTKNVVPTKDDQISNMEQVIFNKDKKVTSLVIFDADLPWMCRMTNIVYFLLNSAVFLVVTFALLYSLNYGYKHYKHQQQKQKEELGLMLERIIEILQTSATEEGENYVVINHIRDMILPVQDRQTKEKTWNKAVQFINENESRVRTEVQNVQGEPYEVWRWIGSATLGLSSSPRNNKSWQGQAFETQAGSVNGLQCSPTPCLKIRGMAEEVEGGGQAGEAQRAIREAVLGKCAHQCRILHCAVDAHSSCVYLKCADQADAAVAYRNLHGWWYAGHLVTVKYLRLERYMQRFPGSPISGPPFMKAISPATDWTS</sequence>
<evidence type="ECO:0000256" key="1">
    <source>
        <dbReference type="ARBA" id="ARBA00004540"/>
    </source>
</evidence>
<feature type="transmembrane region" description="Helical" evidence="8">
    <location>
        <begin position="248"/>
        <end position="269"/>
    </location>
</feature>
<dbReference type="Gene3D" id="1.10.10.1180">
    <property type="entry name" value="MAN1, winged-helix domain"/>
    <property type="match status" value="1"/>
</dbReference>
<dbReference type="SUPFAM" id="SSF54928">
    <property type="entry name" value="RNA-binding domain, RBD"/>
    <property type="match status" value="1"/>
</dbReference>
<evidence type="ECO:0000256" key="6">
    <source>
        <dbReference type="ARBA" id="ARBA00023242"/>
    </source>
</evidence>
<keyword evidence="11" id="KW-1185">Reference proteome</keyword>
<keyword evidence="4 8" id="KW-1133">Transmembrane helix</keyword>
<dbReference type="PANTHER" id="PTHR13428:SF12">
    <property type="entry name" value="INNER NUCLEAR MEMBRANE PROTEIN MAN1"/>
    <property type="match status" value="1"/>
</dbReference>
<accession>A0A9P0FE65</accession>
<evidence type="ECO:0000313" key="11">
    <source>
        <dbReference type="Proteomes" id="UP001154078"/>
    </source>
</evidence>
<dbReference type="InterPro" id="IPR041885">
    <property type="entry name" value="MAN1_winged_helix_dom"/>
</dbReference>
<keyword evidence="3 8" id="KW-0812">Transmembrane</keyword>
<dbReference type="GO" id="GO:0030514">
    <property type="term" value="P:negative regulation of BMP signaling pathway"/>
    <property type="evidence" value="ECO:0007669"/>
    <property type="project" value="TreeGrafter"/>
</dbReference>
<evidence type="ECO:0000256" key="7">
    <source>
        <dbReference type="SAM" id="MobiDB-lite"/>
    </source>
</evidence>
<dbReference type="Gene3D" id="3.30.70.330">
    <property type="match status" value="1"/>
</dbReference>
<evidence type="ECO:0000256" key="4">
    <source>
        <dbReference type="ARBA" id="ARBA00022989"/>
    </source>
</evidence>
<name>A0A9P0FE65_BRAAE</name>
<gene>
    <name evidence="10" type="ORF">MELIAE_LOCUS2611</name>
</gene>
<dbReference type="InterPro" id="IPR018996">
    <property type="entry name" value="Man1/Src1-like_C"/>
</dbReference>
<comment type="subcellular location">
    <subcellularLocation>
        <location evidence="1">Nucleus inner membrane</location>
    </subcellularLocation>
</comment>
<dbReference type="InterPro" id="IPR035979">
    <property type="entry name" value="RBD_domain_sf"/>
</dbReference>
<evidence type="ECO:0000256" key="5">
    <source>
        <dbReference type="ARBA" id="ARBA00023136"/>
    </source>
</evidence>
<feature type="region of interest" description="Disordered" evidence="7">
    <location>
        <begin position="1"/>
        <end position="29"/>
    </location>
</feature>
<evidence type="ECO:0000256" key="2">
    <source>
        <dbReference type="ARBA" id="ARBA00022553"/>
    </source>
</evidence>
<dbReference type="OrthoDB" id="118234at2759"/>
<feature type="domain" description="Man1/Src1-like C-terminal" evidence="9">
    <location>
        <begin position="112"/>
        <end position="366"/>
    </location>
</feature>
<keyword evidence="6" id="KW-0539">Nucleus</keyword>
<dbReference type="GO" id="GO:0031490">
    <property type="term" value="F:chromatin DNA binding"/>
    <property type="evidence" value="ECO:0007669"/>
    <property type="project" value="TreeGrafter"/>
</dbReference>
<dbReference type="GO" id="GO:0006998">
    <property type="term" value="P:nuclear envelope organization"/>
    <property type="evidence" value="ECO:0007669"/>
    <property type="project" value="TreeGrafter"/>
</dbReference>
<organism evidence="10 11">
    <name type="scientific">Brassicogethes aeneus</name>
    <name type="common">Rape pollen beetle</name>
    <name type="synonym">Meligethes aeneus</name>
    <dbReference type="NCBI Taxonomy" id="1431903"/>
    <lineage>
        <taxon>Eukaryota</taxon>
        <taxon>Metazoa</taxon>
        <taxon>Ecdysozoa</taxon>
        <taxon>Arthropoda</taxon>
        <taxon>Hexapoda</taxon>
        <taxon>Insecta</taxon>
        <taxon>Pterygota</taxon>
        <taxon>Neoptera</taxon>
        <taxon>Endopterygota</taxon>
        <taxon>Coleoptera</taxon>
        <taxon>Polyphaga</taxon>
        <taxon>Cucujiformia</taxon>
        <taxon>Nitidulidae</taxon>
        <taxon>Meligethinae</taxon>
        <taxon>Brassicogethes</taxon>
    </lineage>
</organism>
<evidence type="ECO:0000259" key="9">
    <source>
        <dbReference type="Pfam" id="PF09402"/>
    </source>
</evidence>